<name>A0A6A7BPV0_9PLEO</name>
<dbReference type="Proteomes" id="UP000799423">
    <property type="component" value="Unassembled WGS sequence"/>
</dbReference>
<protein>
    <submittedName>
        <fullName evidence="1">Uncharacterized protein</fullName>
    </submittedName>
</protein>
<reference evidence="1" key="1">
    <citation type="submission" date="2020-01" db="EMBL/GenBank/DDBJ databases">
        <authorList>
            <consortium name="DOE Joint Genome Institute"/>
            <person name="Haridas S."/>
            <person name="Albert R."/>
            <person name="Binder M."/>
            <person name="Bloem J."/>
            <person name="Labutti K."/>
            <person name="Salamov A."/>
            <person name="Andreopoulos B."/>
            <person name="Baker S.E."/>
            <person name="Barry K."/>
            <person name="Bills G."/>
            <person name="Bluhm B.H."/>
            <person name="Cannon C."/>
            <person name="Castanera R."/>
            <person name="Culley D.E."/>
            <person name="Daum C."/>
            <person name="Ezra D."/>
            <person name="Gonzalez J.B."/>
            <person name="Henrissat B."/>
            <person name="Kuo A."/>
            <person name="Liang C."/>
            <person name="Lipzen A."/>
            <person name="Lutzoni F."/>
            <person name="Magnuson J."/>
            <person name="Mondo S."/>
            <person name="Nolan M."/>
            <person name="Ohm R."/>
            <person name="Pangilinan J."/>
            <person name="Park H.-J."/>
            <person name="Ramirez L."/>
            <person name="Alfaro M."/>
            <person name="Sun H."/>
            <person name="Tritt A."/>
            <person name="Yoshinaga Y."/>
            <person name="Zwiers L.-H."/>
            <person name="Turgeon B.G."/>
            <person name="Goodwin S.B."/>
            <person name="Spatafora J.W."/>
            <person name="Crous P.W."/>
            <person name="Grigoriev I.V."/>
        </authorList>
    </citation>
    <scope>NUCLEOTIDE SEQUENCE</scope>
    <source>
        <strain evidence="1">IPT5</strain>
    </source>
</reference>
<gene>
    <name evidence="1" type="ORF">T440DRAFT_512932</name>
</gene>
<dbReference type="EMBL" id="MU006288">
    <property type="protein sequence ID" value="KAF2856947.1"/>
    <property type="molecule type" value="Genomic_DNA"/>
</dbReference>
<evidence type="ECO:0000313" key="1">
    <source>
        <dbReference type="EMBL" id="KAF2856947.1"/>
    </source>
</evidence>
<proteinExistence type="predicted"/>
<keyword evidence="2" id="KW-1185">Reference proteome</keyword>
<accession>A0A6A7BPV0</accession>
<evidence type="ECO:0000313" key="2">
    <source>
        <dbReference type="Proteomes" id="UP000799423"/>
    </source>
</evidence>
<organism evidence="1 2">
    <name type="scientific">Plenodomus tracheiphilus IPT5</name>
    <dbReference type="NCBI Taxonomy" id="1408161"/>
    <lineage>
        <taxon>Eukaryota</taxon>
        <taxon>Fungi</taxon>
        <taxon>Dikarya</taxon>
        <taxon>Ascomycota</taxon>
        <taxon>Pezizomycotina</taxon>
        <taxon>Dothideomycetes</taxon>
        <taxon>Pleosporomycetidae</taxon>
        <taxon>Pleosporales</taxon>
        <taxon>Pleosporineae</taxon>
        <taxon>Leptosphaeriaceae</taxon>
        <taxon>Plenodomus</taxon>
    </lineage>
</organism>
<dbReference type="AlphaFoldDB" id="A0A6A7BPV0"/>
<dbReference type="OrthoDB" id="3788357at2759"/>
<sequence length="203" mass="22718">MITVKFREGVLSAQAAPSQWSLFTTLSSPSKSEDSTLSRNQILLSTVSTFRATHLEIPINPRDPSPQPSTSLLFLLLQVKIAWVDLEAAEKRLLAVDGQVDTEMSIFVASRRHPEADECIRQRARITRRKYRPSISDAEDYFHAMHDGVKKLERAARAEPKTLEARAALEIDIPVFDDCLATLMEMITGTKAQVERAGRELGL</sequence>